<dbReference type="OrthoDB" id="9800213at2"/>
<dbReference type="PANTHER" id="PTHR43798:SF31">
    <property type="entry name" value="AB HYDROLASE SUPERFAMILY PROTEIN YCLE"/>
    <property type="match status" value="1"/>
</dbReference>
<evidence type="ECO:0000256" key="1">
    <source>
        <dbReference type="ARBA" id="ARBA00022801"/>
    </source>
</evidence>
<dbReference type="GO" id="GO:0016020">
    <property type="term" value="C:membrane"/>
    <property type="evidence" value="ECO:0007669"/>
    <property type="project" value="TreeGrafter"/>
</dbReference>
<gene>
    <name evidence="3" type="ordered locus">Turpa_2949</name>
</gene>
<evidence type="ECO:0000259" key="2">
    <source>
        <dbReference type="Pfam" id="PF12146"/>
    </source>
</evidence>
<dbReference type="InterPro" id="IPR022742">
    <property type="entry name" value="Hydrolase_4"/>
</dbReference>
<protein>
    <recommendedName>
        <fullName evidence="2">Serine aminopeptidase S33 domain-containing protein</fullName>
    </recommendedName>
</protein>
<dbReference type="EMBL" id="CP002959">
    <property type="protein sequence ID" value="AFM13588.1"/>
    <property type="molecule type" value="Genomic_DNA"/>
</dbReference>
<accession>I4B8I1</accession>
<keyword evidence="4" id="KW-1185">Reference proteome</keyword>
<proteinExistence type="predicted"/>
<dbReference type="KEGG" id="tpx:Turpa_2949"/>
<dbReference type="InterPro" id="IPR050266">
    <property type="entry name" value="AB_hydrolase_sf"/>
</dbReference>
<dbReference type="Gene3D" id="3.40.50.1820">
    <property type="entry name" value="alpha/beta hydrolase"/>
    <property type="match status" value="1"/>
</dbReference>
<dbReference type="SUPFAM" id="SSF53474">
    <property type="entry name" value="alpha/beta-Hydrolases"/>
    <property type="match status" value="1"/>
</dbReference>
<reference evidence="3 4" key="1">
    <citation type="submission" date="2012-06" db="EMBL/GenBank/DDBJ databases">
        <title>The complete chromosome of genome of Turneriella parva DSM 21527.</title>
        <authorList>
            <consortium name="US DOE Joint Genome Institute (JGI-PGF)"/>
            <person name="Lucas S."/>
            <person name="Han J."/>
            <person name="Lapidus A."/>
            <person name="Bruce D."/>
            <person name="Goodwin L."/>
            <person name="Pitluck S."/>
            <person name="Peters L."/>
            <person name="Kyrpides N."/>
            <person name="Mavromatis K."/>
            <person name="Ivanova N."/>
            <person name="Mikhailova N."/>
            <person name="Chertkov O."/>
            <person name="Detter J.C."/>
            <person name="Tapia R."/>
            <person name="Han C."/>
            <person name="Land M."/>
            <person name="Hauser L."/>
            <person name="Markowitz V."/>
            <person name="Cheng J.-F."/>
            <person name="Hugenholtz P."/>
            <person name="Woyke T."/>
            <person name="Wu D."/>
            <person name="Gronow S."/>
            <person name="Wellnitz S."/>
            <person name="Brambilla E."/>
            <person name="Klenk H.-P."/>
            <person name="Eisen J.A."/>
        </authorList>
    </citation>
    <scope>NUCLEOTIDE SEQUENCE [LARGE SCALE GENOMIC DNA]</scope>
    <source>
        <strain evidence="4">ATCC BAA-1111 / DSM 21527 / NCTC 11395 / H</strain>
    </source>
</reference>
<dbReference type="RefSeq" id="WP_014804090.1">
    <property type="nucleotide sequence ID" value="NC_018020.1"/>
</dbReference>
<dbReference type="Proteomes" id="UP000006048">
    <property type="component" value="Chromosome"/>
</dbReference>
<dbReference type="InterPro" id="IPR029058">
    <property type="entry name" value="AB_hydrolase_fold"/>
</dbReference>
<name>I4B8I1_TURPD</name>
<evidence type="ECO:0000313" key="4">
    <source>
        <dbReference type="Proteomes" id="UP000006048"/>
    </source>
</evidence>
<evidence type="ECO:0000313" key="3">
    <source>
        <dbReference type="EMBL" id="AFM13588.1"/>
    </source>
</evidence>
<dbReference type="GO" id="GO:0016787">
    <property type="term" value="F:hydrolase activity"/>
    <property type="evidence" value="ECO:0007669"/>
    <property type="project" value="UniProtKB-KW"/>
</dbReference>
<dbReference type="Pfam" id="PF12146">
    <property type="entry name" value="Hydrolase_4"/>
    <property type="match status" value="1"/>
</dbReference>
<dbReference type="STRING" id="869212.Turpa_2949"/>
<sequence>MLWLVALVTIILILGHYGLPETVNPQAYQEAPSAIKIMRGAEPFRLQGKTDVGFLLVHGFEDSPFTMRNIGELLHREGHTVIAPLLPGHGTTIKDFAKTRYEHWLSAVRETYARERPRFRHFFLIGFSMGGNLCLTLSSQLRRDSQPTGIISIAAPVALNGILNGRPIVKDPRLFLSGLLKNFISHIPKVQSAVAENVMIPWVGYSEAYTLAPLHSFKLGVQRVKSRLYRIRQPTCLIHATGDKTVHIENMHYIFRKISATEKRAYVFELNEDLSTHHVLVTHQLVRDKVFQYILRFVHDTLRGFDLKPVIFNPGGDKSRFIDKLKKFRGYFS</sequence>
<dbReference type="HOGENOM" id="CLU_076594_0_0_12"/>
<dbReference type="PANTHER" id="PTHR43798">
    <property type="entry name" value="MONOACYLGLYCEROL LIPASE"/>
    <property type="match status" value="1"/>
</dbReference>
<keyword evidence="1" id="KW-0378">Hydrolase</keyword>
<dbReference type="AlphaFoldDB" id="I4B8I1"/>
<feature type="domain" description="Serine aminopeptidase S33" evidence="2">
    <location>
        <begin position="55"/>
        <end position="269"/>
    </location>
</feature>
<organism evidence="3 4">
    <name type="scientific">Turneriella parva (strain ATCC BAA-1111 / DSM 21527 / NCTC 11395 / H)</name>
    <name type="common">Leptospira parva</name>
    <dbReference type="NCBI Taxonomy" id="869212"/>
    <lineage>
        <taxon>Bacteria</taxon>
        <taxon>Pseudomonadati</taxon>
        <taxon>Spirochaetota</taxon>
        <taxon>Spirochaetia</taxon>
        <taxon>Leptospirales</taxon>
        <taxon>Leptospiraceae</taxon>
        <taxon>Turneriella</taxon>
    </lineage>
</organism>